<evidence type="ECO:0000256" key="1">
    <source>
        <dbReference type="SAM" id="Phobius"/>
    </source>
</evidence>
<dbReference type="OrthoDB" id="3263055at2759"/>
<dbReference type="HOGENOM" id="CLU_046025_5_4_1"/>
<feature type="domain" description="DUF6534" evidence="2">
    <location>
        <begin position="169"/>
        <end position="256"/>
    </location>
</feature>
<sequence length="318" mass="34873">MAQTPGAHLVLDDTLGAMFIGVIVATALWGVSCVQTWHYYSHYKVDLSHIRFLVATAFISDTIHQMLITHMLYTYLVTNFCNPTILGSMIWSLVVEIFFNGLTAFLVQIFFTIRIWKLSQCISITLFVLLLVLAEFGVVLAYPLKALHFSTVAQLSELKSLSMTVNVLAAASDVVIAAVMCVLLHRSRKGLELLDTMIKKLMIFSVNTGLMTSVCAVLSLITISTCPGTFIYIAFYFTLGRLYVNSLLATLNARNSLRSSAVRPSNFSDTVSMAFREGPAGVRTGTGGVNSTAHASQSLQSMLGKTVSPDDRFVPINF</sequence>
<feature type="transmembrane region" description="Helical" evidence="1">
    <location>
        <begin position="230"/>
        <end position="251"/>
    </location>
</feature>
<feature type="transmembrane region" description="Helical" evidence="1">
    <location>
        <begin position="85"/>
        <end position="111"/>
    </location>
</feature>
<dbReference type="InParanoid" id="A0A067Q7L4"/>
<evidence type="ECO:0000313" key="3">
    <source>
        <dbReference type="EMBL" id="KDQ58601.1"/>
    </source>
</evidence>
<proteinExistence type="predicted"/>
<protein>
    <recommendedName>
        <fullName evidence="2">DUF6534 domain-containing protein</fullName>
    </recommendedName>
</protein>
<dbReference type="Pfam" id="PF20152">
    <property type="entry name" value="DUF6534"/>
    <property type="match status" value="1"/>
</dbReference>
<feature type="transmembrane region" description="Helical" evidence="1">
    <location>
        <begin position="15"/>
        <end position="40"/>
    </location>
</feature>
<accession>A0A067Q7L4</accession>
<dbReference type="AlphaFoldDB" id="A0A067Q7L4"/>
<organism evidence="3 4">
    <name type="scientific">Jaapia argillacea MUCL 33604</name>
    <dbReference type="NCBI Taxonomy" id="933084"/>
    <lineage>
        <taxon>Eukaryota</taxon>
        <taxon>Fungi</taxon>
        <taxon>Dikarya</taxon>
        <taxon>Basidiomycota</taxon>
        <taxon>Agaricomycotina</taxon>
        <taxon>Agaricomycetes</taxon>
        <taxon>Agaricomycetidae</taxon>
        <taxon>Jaapiales</taxon>
        <taxon>Jaapiaceae</taxon>
        <taxon>Jaapia</taxon>
    </lineage>
</organism>
<feature type="transmembrane region" description="Helical" evidence="1">
    <location>
        <begin position="164"/>
        <end position="184"/>
    </location>
</feature>
<dbReference type="PANTHER" id="PTHR40465">
    <property type="entry name" value="CHROMOSOME 1, WHOLE GENOME SHOTGUN SEQUENCE"/>
    <property type="match status" value="1"/>
</dbReference>
<reference evidence="4" key="1">
    <citation type="journal article" date="2014" name="Proc. Natl. Acad. Sci. U.S.A.">
        <title>Extensive sampling of basidiomycete genomes demonstrates inadequacy of the white-rot/brown-rot paradigm for wood decay fungi.</title>
        <authorList>
            <person name="Riley R."/>
            <person name="Salamov A.A."/>
            <person name="Brown D.W."/>
            <person name="Nagy L.G."/>
            <person name="Floudas D."/>
            <person name="Held B.W."/>
            <person name="Levasseur A."/>
            <person name="Lombard V."/>
            <person name="Morin E."/>
            <person name="Otillar R."/>
            <person name="Lindquist E.A."/>
            <person name="Sun H."/>
            <person name="LaButti K.M."/>
            <person name="Schmutz J."/>
            <person name="Jabbour D."/>
            <person name="Luo H."/>
            <person name="Baker S.E."/>
            <person name="Pisabarro A.G."/>
            <person name="Walton J.D."/>
            <person name="Blanchette R.A."/>
            <person name="Henrissat B."/>
            <person name="Martin F."/>
            <person name="Cullen D."/>
            <person name="Hibbett D.S."/>
            <person name="Grigoriev I.V."/>
        </authorList>
    </citation>
    <scope>NUCLEOTIDE SEQUENCE [LARGE SCALE GENOMIC DNA]</scope>
    <source>
        <strain evidence="4">MUCL 33604</strain>
    </source>
</reference>
<feature type="transmembrane region" description="Helical" evidence="1">
    <location>
        <begin position="204"/>
        <end position="224"/>
    </location>
</feature>
<dbReference type="STRING" id="933084.A0A067Q7L4"/>
<name>A0A067Q7L4_9AGAM</name>
<dbReference type="EMBL" id="KL197717">
    <property type="protein sequence ID" value="KDQ58601.1"/>
    <property type="molecule type" value="Genomic_DNA"/>
</dbReference>
<evidence type="ECO:0000259" key="2">
    <source>
        <dbReference type="Pfam" id="PF20152"/>
    </source>
</evidence>
<dbReference type="Proteomes" id="UP000027265">
    <property type="component" value="Unassembled WGS sequence"/>
</dbReference>
<gene>
    <name evidence="3" type="ORF">JAAARDRAFT_176614</name>
</gene>
<evidence type="ECO:0000313" key="4">
    <source>
        <dbReference type="Proteomes" id="UP000027265"/>
    </source>
</evidence>
<keyword evidence="1" id="KW-1133">Transmembrane helix</keyword>
<dbReference type="InterPro" id="IPR045339">
    <property type="entry name" value="DUF6534"/>
</dbReference>
<dbReference type="PANTHER" id="PTHR40465:SF1">
    <property type="entry name" value="DUF6534 DOMAIN-CONTAINING PROTEIN"/>
    <property type="match status" value="1"/>
</dbReference>
<keyword evidence="1" id="KW-0812">Transmembrane</keyword>
<keyword evidence="4" id="KW-1185">Reference proteome</keyword>
<feature type="transmembrane region" description="Helical" evidence="1">
    <location>
        <begin position="123"/>
        <end position="144"/>
    </location>
</feature>
<feature type="transmembrane region" description="Helical" evidence="1">
    <location>
        <begin position="52"/>
        <end position="73"/>
    </location>
</feature>
<keyword evidence="1" id="KW-0472">Membrane</keyword>